<organism evidence="2 3">
    <name type="scientific">Timema podura</name>
    <name type="common">Walking stick</name>
    <dbReference type="NCBI Taxonomy" id="61482"/>
    <lineage>
        <taxon>Eukaryota</taxon>
        <taxon>Metazoa</taxon>
        <taxon>Ecdysozoa</taxon>
        <taxon>Arthropoda</taxon>
        <taxon>Hexapoda</taxon>
        <taxon>Insecta</taxon>
        <taxon>Pterygota</taxon>
        <taxon>Neoptera</taxon>
        <taxon>Polyneoptera</taxon>
        <taxon>Phasmatodea</taxon>
        <taxon>Timematodea</taxon>
        <taxon>Timematoidea</taxon>
        <taxon>Timematidae</taxon>
        <taxon>Timema</taxon>
    </lineage>
</organism>
<dbReference type="PANTHER" id="PTHR21818">
    <property type="entry name" value="BC025462 PROTEIN"/>
    <property type="match status" value="1"/>
</dbReference>
<gene>
    <name evidence="2" type="ORF">TPAB3V08_LOCUS6948</name>
</gene>
<accession>A0ABN7NYR7</accession>
<dbReference type="InterPro" id="IPR026171">
    <property type="entry name" value="FANCI"/>
</dbReference>
<feature type="domain" description="FANCI solenoid 4" evidence="1">
    <location>
        <begin position="135"/>
        <end position="212"/>
    </location>
</feature>
<protein>
    <recommendedName>
        <fullName evidence="1">FANCI solenoid 4 domain-containing protein</fullName>
    </recommendedName>
</protein>
<sequence>MKSGVTVIDNTDLTKADRILPGNENPYHNLLHRESKSIGPNVVAAYKRSLEGDITKKHYKTDHWEELRSKEQELCLYLSHTIRELAMVSGVSVPVGQAVDTVLNTVAHLYNLLSSVVKYFIMRSPKDNPVFKLENKITDEEENPTKKKKVDDPYLVKNKILRESKLIPKVTLARDLYEKSVIKLSTKTKTKLKVLLECTKNRDFKITADQIKNKTFQPDVSTL</sequence>
<reference evidence="2" key="1">
    <citation type="submission" date="2021-03" db="EMBL/GenBank/DDBJ databases">
        <authorList>
            <person name="Tran Van P."/>
        </authorList>
    </citation>
    <scope>NUCLEOTIDE SEQUENCE</scope>
</reference>
<dbReference type="PANTHER" id="PTHR21818:SF0">
    <property type="entry name" value="FANCONI ANEMIA GROUP I PROTEIN"/>
    <property type="match status" value="1"/>
</dbReference>
<evidence type="ECO:0000259" key="1">
    <source>
        <dbReference type="Pfam" id="PF14678"/>
    </source>
</evidence>
<proteinExistence type="predicted"/>
<dbReference type="Proteomes" id="UP001153148">
    <property type="component" value="Unassembled WGS sequence"/>
</dbReference>
<dbReference type="Pfam" id="PF14678">
    <property type="entry name" value="FANCI_S4"/>
    <property type="match status" value="2"/>
</dbReference>
<keyword evidence="3" id="KW-1185">Reference proteome</keyword>
<name>A0ABN7NYR7_TIMPD</name>
<dbReference type="InterPro" id="IPR029314">
    <property type="entry name" value="FANCI_S4"/>
</dbReference>
<feature type="domain" description="FANCI solenoid 4" evidence="1">
    <location>
        <begin position="45"/>
        <end position="130"/>
    </location>
</feature>
<comment type="caution">
    <text evidence="2">The sequence shown here is derived from an EMBL/GenBank/DDBJ whole genome shotgun (WGS) entry which is preliminary data.</text>
</comment>
<evidence type="ECO:0000313" key="2">
    <source>
        <dbReference type="EMBL" id="CAG2059990.1"/>
    </source>
</evidence>
<dbReference type="EMBL" id="CAJPIN010011130">
    <property type="protein sequence ID" value="CAG2059990.1"/>
    <property type="molecule type" value="Genomic_DNA"/>
</dbReference>
<evidence type="ECO:0000313" key="3">
    <source>
        <dbReference type="Proteomes" id="UP001153148"/>
    </source>
</evidence>